<evidence type="ECO:0000313" key="2">
    <source>
        <dbReference type="Proteomes" id="UP000807306"/>
    </source>
</evidence>
<dbReference type="PROSITE" id="PS00678">
    <property type="entry name" value="WD_REPEATS_1"/>
    <property type="match status" value="1"/>
</dbReference>
<dbReference type="AlphaFoldDB" id="A0A9P6ENZ4"/>
<comment type="caution">
    <text evidence="1">The sequence shown here is derived from an EMBL/GenBank/DDBJ whole genome shotgun (WGS) entry which is preliminary data.</text>
</comment>
<reference evidence="1" key="1">
    <citation type="submission" date="2020-11" db="EMBL/GenBank/DDBJ databases">
        <authorList>
            <consortium name="DOE Joint Genome Institute"/>
            <person name="Ahrendt S."/>
            <person name="Riley R."/>
            <person name="Andreopoulos W."/>
            <person name="Labutti K."/>
            <person name="Pangilinan J."/>
            <person name="Ruiz-Duenas F.J."/>
            <person name="Barrasa J.M."/>
            <person name="Sanchez-Garcia M."/>
            <person name="Camarero S."/>
            <person name="Miyauchi S."/>
            <person name="Serrano A."/>
            <person name="Linde D."/>
            <person name="Babiker R."/>
            <person name="Drula E."/>
            <person name="Ayuso-Fernandez I."/>
            <person name="Pacheco R."/>
            <person name="Padilla G."/>
            <person name="Ferreira P."/>
            <person name="Barriuso J."/>
            <person name="Kellner H."/>
            <person name="Castanera R."/>
            <person name="Alfaro M."/>
            <person name="Ramirez L."/>
            <person name="Pisabarro A.G."/>
            <person name="Kuo A."/>
            <person name="Tritt A."/>
            <person name="Lipzen A."/>
            <person name="He G."/>
            <person name="Yan M."/>
            <person name="Ng V."/>
            <person name="Cullen D."/>
            <person name="Martin F."/>
            <person name="Rosso M.-N."/>
            <person name="Henrissat B."/>
            <person name="Hibbett D."/>
            <person name="Martinez A.T."/>
            <person name="Grigoriev I.V."/>
        </authorList>
    </citation>
    <scope>NUCLEOTIDE SEQUENCE</scope>
    <source>
        <strain evidence="1">CBS 506.95</strain>
    </source>
</reference>
<dbReference type="PANTHER" id="PTHR22806">
    <property type="entry name" value="NUCLEOPORIN NUP37 P37 -RELATED"/>
    <property type="match status" value="1"/>
</dbReference>
<proteinExistence type="predicted"/>
<gene>
    <name evidence="1" type="ORF">CPB83DRAFT_847857</name>
</gene>
<accession>A0A9P6ENZ4</accession>
<keyword evidence="2" id="KW-1185">Reference proteome</keyword>
<dbReference type="EMBL" id="MU157832">
    <property type="protein sequence ID" value="KAF9532439.1"/>
    <property type="molecule type" value="Genomic_DNA"/>
</dbReference>
<dbReference type="GO" id="GO:0031080">
    <property type="term" value="C:nuclear pore outer ring"/>
    <property type="evidence" value="ECO:0007669"/>
    <property type="project" value="InterPro"/>
</dbReference>
<evidence type="ECO:0000313" key="1">
    <source>
        <dbReference type="EMBL" id="KAF9532439.1"/>
    </source>
</evidence>
<dbReference type="Gene3D" id="2.130.10.10">
    <property type="entry name" value="YVTN repeat-like/Quinoprotein amine dehydrogenase"/>
    <property type="match status" value="1"/>
</dbReference>
<dbReference type="SUPFAM" id="SSF50978">
    <property type="entry name" value="WD40 repeat-like"/>
    <property type="match status" value="1"/>
</dbReference>
<dbReference type="OrthoDB" id="340259at2759"/>
<protein>
    <submittedName>
        <fullName evidence="1">Uncharacterized protein</fullName>
    </submittedName>
</protein>
<dbReference type="PANTHER" id="PTHR22806:SF0">
    <property type="entry name" value="NUCLEOPORIN NUP37"/>
    <property type="match status" value="1"/>
</dbReference>
<dbReference type="Proteomes" id="UP000807306">
    <property type="component" value="Unassembled WGS sequence"/>
</dbReference>
<sequence length="378" mass="40921">MDLEFQHPSNIYCLAPCRNNEAQDIIAIGGDHSVDVLQVSNSACFRIASFHIGSRITALAWSSRAVSPSSGDKWYIELTAASADFGLHLLTKSASAPEEIFSFGGGLSGHHGAINGMVFCGGWDEDSARYVGTVSDDKMLMVWDLYPSIDIPSPFPSPSPEPDYAMSPHPDARPQPTAYVIPFPHPLRSIRAHPGTSKEFLVSDCHGSIFLTDWRTDPEDGDDGALRHSSVVELIEPTALAAAAMGTSKQWSASVDWRLDAIDIVGGVYGTKFSLWDISKLRGGLPTVSGSTFAEGGAIFRWCLSYPEHFAISTQSPSKGAILHVHNCNFVHSPPTPFVIRPKPHFIRDFDFLALRGIPKIAAAIGRSLVIFSIGVDT</sequence>
<dbReference type="InterPro" id="IPR015943">
    <property type="entry name" value="WD40/YVTN_repeat-like_dom_sf"/>
</dbReference>
<dbReference type="InterPro" id="IPR036322">
    <property type="entry name" value="WD40_repeat_dom_sf"/>
</dbReference>
<organism evidence="1 2">
    <name type="scientific">Crepidotus variabilis</name>
    <dbReference type="NCBI Taxonomy" id="179855"/>
    <lineage>
        <taxon>Eukaryota</taxon>
        <taxon>Fungi</taxon>
        <taxon>Dikarya</taxon>
        <taxon>Basidiomycota</taxon>
        <taxon>Agaricomycotina</taxon>
        <taxon>Agaricomycetes</taxon>
        <taxon>Agaricomycetidae</taxon>
        <taxon>Agaricales</taxon>
        <taxon>Agaricineae</taxon>
        <taxon>Crepidotaceae</taxon>
        <taxon>Crepidotus</taxon>
    </lineage>
</organism>
<name>A0A9P6ENZ4_9AGAR</name>
<dbReference type="InterPro" id="IPR037626">
    <property type="entry name" value="NUP37"/>
</dbReference>
<dbReference type="InterPro" id="IPR019775">
    <property type="entry name" value="WD40_repeat_CS"/>
</dbReference>